<feature type="transmembrane region" description="Helical" evidence="1">
    <location>
        <begin position="12"/>
        <end position="31"/>
    </location>
</feature>
<protein>
    <recommendedName>
        <fullName evidence="4">Flp pilus-assembly TadG-like N-terminal domain-containing protein</fullName>
    </recommendedName>
</protein>
<keyword evidence="1" id="KW-1133">Transmembrane helix</keyword>
<reference evidence="2" key="1">
    <citation type="submission" date="2022-12" db="EMBL/GenBank/DDBJ databases">
        <authorList>
            <person name="Bing R.G."/>
            <person name="Willard D.J."/>
            <person name="Manesh M.J.H."/>
            <person name="Laemthong T."/>
            <person name="Crosby J.R."/>
            <person name="Kelly R.M."/>
        </authorList>
    </citation>
    <scope>NUCLEOTIDE SEQUENCE</scope>
    <source>
        <strain evidence="2">DSM 8990</strain>
    </source>
</reference>
<name>A0ABY7BKG2_9FIRM</name>
<dbReference type="RefSeq" id="WP_268760769.1">
    <property type="nucleotide sequence ID" value="NZ_CP113865.1"/>
</dbReference>
<evidence type="ECO:0000313" key="2">
    <source>
        <dbReference type="EMBL" id="WAM33308.1"/>
    </source>
</evidence>
<accession>A0ABY7BKG2</accession>
<dbReference type="EMBL" id="CP113865">
    <property type="protein sequence ID" value="WAM33308.1"/>
    <property type="molecule type" value="Genomic_DNA"/>
</dbReference>
<evidence type="ECO:0000256" key="1">
    <source>
        <dbReference type="SAM" id="Phobius"/>
    </source>
</evidence>
<evidence type="ECO:0000313" key="3">
    <source>
        <dbReference type="Proteomes" id="UP001164909"/>
    </source>
</evidence>
<keyword evidence="1" id="KW-0812">Transmembrane</keyword>
<organism evidence="2 3">
    <name type="scientific">Caldicellulosiruptor morganii</name>
    <dbReference type="NCBI Taxonomy" id="1387555"/>
    <lineage>
        <taxon>Bacteria</taxon>
        <taxon>Bacillati</taxon>
        <taxon>Bacillota</taxon>
        <taxon>Bacillota incertae sedis</taxon>
        <taxon>Caldicellulosiruptorales</taxon>
        <taxon>Caldicellulosiruptoraceae</taxon>
        <taxon>Caldicellulosiruptor</taxon>
    </lineage>
</organism>
<gene>
    <name evidence="2" type="ORF">OTK00_001803</name>
</gene>
<sequence>MFSEDGESMVLFIVLVLIFIFLPAATFLLEFSREMIVKQKVESAVVVSGFAALYRVNPNSSLTDAQKEDCIDTFLQQLKKNLNLNDDLTSKDNLLEGPLEIVEVSVYGADELPAVCTQGSEILVPGMHVVVHAKVKRLFFKTEQQYTDLIIHKDIDVFEKGGY</sequence>
<evidence type="ECO:0008006" key="4">
    <source>
        <dbReference type="Google" id="ProtNLM"/>
    </source>
</evidence>
<keyword evidence="1" id="KW-0472">Membrane</keyword>
<keyword evidence="3" id="KW-1185">Reference proteome</keyword>
<proteinExistence type="predicted"/>
<dbReference type="Proteomes" id="UP001164909">
    <property type="component" value="Chromosome"/>
</dbReference>